<sequence>MIRSTATATTLMGLASLPGAGTAQVSQDAGAAGPQPGPRTRTIGIVLFQDFETLDVFGPVQMWGRLADHALGFVTADGQPVRSSQGSVIVPDWSFASAPQFDVLMVPGGQGTRPLVEDAALLGFVRQQDGSTSWTTSVCTGAAILARAGVLDGRNATSNKRAFDWVKRQSDKVTWHGRARWVVDGKYVTSSGVSAGTDMALALVERLYDRATADEAAHRAEYRWNDDPQNDPFAVADS</sequence>
<protein>
    <recommendedName>
        <fullName evidence="1">DJ-1/PfpI domain-containing protein</fullName>
    </recommendedName>
</protein>
<dbReference type="InterPro" id="IPR002818">
    <property type="entry name" value="DJ-1/PfpI"/>
</dbReference>
<proteinExistence type="predicted"/>
<dbReference type="InterPro" id="IPR052158">
    <property type="entry name" value="INH-QAR"/>
</dbReference>
<dbReference type="SUPFAM" id="SSF52317">
    <property type="entry name" value="Class I glutamine amidotransferase-like"/>
    <property type="match status" value="1"/>
</dbReference>
<dbReference type="Proteomes" id="UP000030988">
    <property type="component" value="Unassembled WGS sequence"/>
</dbReference>
<dbReference type="PANTHER" id="PTHR43130">
    <property type="entry name" value="ARAC-FAMILY TRANSCRIPTIONAL REGULATOR"/>
    <property type="match status" value="1"/>
</dbReference>
<feature type="domain" description="DJ-1/PfpI" evidence="1">
    <location>
        <begin position="43"/>
        <end position="205"/>
    </location>
</feature>
<dbReference type="PANTHER" id="PTHR43130:SF15">
    <property type="entry name" value="THIJ_PFPI FAMILY PROTEIN (AFU_ORTHOLOGUE AFUA_5G14240)"/>
    <property type="match status" value="1"/>
</dbReference>
<dbReference type="InterPro" id="IPR029062">
    <property type="entry name" value="Class_I_gatase-like"/>
</dbReference>
<keyword evidence="3" id="KW-1185">Reference proteome</keyword>
<name>A0A0B2C149_9SPHN</name>
<evidence type="ECO:0000259" key="1">
    <source>
        <dbReference type="Pfam" id="PF01965"/>
    </source>
</evidence>
<evidence type="ECO:0000313" key="3">
    <source>
        <dbReference type="Proteomes" id="UP000030988"/>
    </source>
</evidence>
<comment type="caution">
    <text evidence="2">The sequence shown here is derived from an EMBL/GenBank/DDBJ whole genome shotgun (WGS) entry which is preliminary data.</text>
</comment>
<gene>
    <name evidence="2" type="ORF">PK98_03270</name>
</gene>
<reference evidence="2 3" key="1">
    <citation type="submission" date="2014-11" db="EMBL/GenBank/DDBJ databases">
        <title>Draft genome sequence of Kirrobacter mercurialis.</title>
        <authorList>
            <person name="Coil D.A."/>
            <person name="Eisen J.A."/>
        </authorList>
    </citation>
    <scope>NUCLEOTIDE SEQUENCE [LARGE SCALE GENOMIC DNA]</scope>
    <source>
        <strain evidence="2 3">Coronado</strain>
    </source>
</reference>
<accession>A0A0B2C149</accession>
<dbReference type="AlphaFoldDB" id="A0A0B2C149"/>
<dbReference type="EMBL" id="JTDN01000001">
    <property type="protein sequence ID" value="KHL25681.1"/>
    <property type="molecule type" value="Genomic_DNA"/>
</dbReference>
<organism evidence="2 3">
    <name type="scientific">Croceibacterium mercuriale</name>
    <dbReference type="NCBI Taxonomy" id="1572751"/>
    <lineage>
        <taxon>Bacteria</taxon>
        <taxon>Pseudomonadati</taxon>
        <taxon>Pseudomonadota</taxon>
        <taxon>Alphaproteobacteria</taxon>
        <taxon>Sphingomonadales</taxon>
        <taxon>Erythrobacteraceae</taxon>
        <taxon>Croceibacterium</taxon>
    </lineage>
</organism>
<dbReference type="Pfam" id="PF01965">
    <property type="entry name" value="DJ-1_PfpI"/>
    <property type="match status" value="1"/>
</dbReference>
<dbReference type="CDD" id="cd03139">
    <property type="entry name" value="GATase1_PfpI_2"/>
    <property type="match status" value="1"/>
</dbReference>
<dbReference type="STRING" id="1572751.PK98_03270"/>
<evidence type="ECO:0000313" key="2">
    <source>
        <dbReference type="EMBL" id="KHL25681.1"/>
    </source>
</evidence>
<dbReference type="Gene3D" id="3.40.50.880">
    <property type="match status" value="1"/>
</dbReference>